<keyword evidence="4" id="KW-1185">Reference proteome</keyword>
<dbReference type="InterPro" id="IPR056708">
    <property type="entry name" value="DUF7806"/>
</dbReference>
<protein>
    <recommendedName>
        <fullName evidence="2">DUF7806 domain-containing protein</fullName>
    </recommendedName>
</protein>
<gene>
    <name evidence="3" type="ORF">IFM89_036965</name>
</gene>
<dbReference type="OrthoDB" id="759501at2759"/>
<sequence>MEALYSKLYDKYNKLKSKKISEIEEIGHDQEVKFVNYATASDELIEHLKSENERLEAQLNELHSEVDLMRSSRDEYRKLLNDECQKTKELFKEVERLQNLQQQEINSILTEGNSNSVRTRKQKNGDMQLGSFGATQVVLEDTSAGYGRKKLRLQHPVPQSDDANDSTRMRVSSGGCISTDIMLQNLLESLVGMKFGFVDEEKGLCLSAVHQSSGYSFSITWVSKAAEQEVELLYQVLSLGTIGGVAKEWMKEEIMFNLSMWPLFVKRVSQVIGM</sequence>
<dbReference type="Pfam" id="PF25091">
    <property type="entry name" value="DUF7806"/>
    <property type="match status" value="1"/>
</dbReference>
<accession>A0A835LPR4</accession>
<dbReference type="AlphaFoldDB" id="A0A835LPR4"/>
<comment type="caution">
    <text evidence="3">The sequence shown here is derived from an EMBL/GenBank/DDBJ whole genome shotgun (WGS) entry which is preliminary data.</text>
</comment>
<dbReference type="GO" id="GO:0003006">
    <property type="term" value="P:developmental process involved in reproduction"/>
    <property type="evidence" value="ECO:0007669"/>
    <property type="project" value="TreeGrafter"/>
</dbReference>
<reference evidence="3 4" key="1">
    <citation type="submission" date="2020-10" db="EMBL/GenBank/DDBJ databases">
        <title>The Coptis chinensis genome and diversification of protoberbering-type alkaloids.</title>
        <authorList>
            <person name="Wang B."/>
            <person name="Shu S."/>
            <person name="Song C."/>
            <person name="Liu Y."/>
        </authorList>
    </citation>
    <scope>NUCLEOTIDE SEQUENCE [LARGE SCALE GENOMIC DNA]</scope>
    <source>
        <strain evidence="3">HL-2020</strain>
        <tissue evidence="3">Leaf</tissue>
    </source>
</reference>
<dbReference type="Proteomes" id="UP000631114">
    <property type="component" value="Unassembled WGS sequence"/>
</dbReference>
<dbReference type="PANTHER" id="PTHR35489">
    <property type="entry name" value="TITAN9"/>
    <property type="match status" value="1"/>
</dbReference>
<feature type="coiled-coil region" evidence="1">
    <location>
        <begin position="38"/>
        <end position="97"/>
    </location>
</feature>
<evidence type="ECO:0000313" key="3">
    <source>
        <dbReference type="EMBL" id="KAF9595076.1"/>
    </source>
</evidence>
<keyword evidence="1" id="KW-0175">Coiled coil</keyword>
<feature type="domain" description="DUF7806" evidence="2">
    <location>
        <begin position="179"/>
        <end position="272"/>
    </location>
</feature>
<evidence type="ECO:0000313" key="4">
    <source>
        <dbReference type="Proteomes" id="UP000631114"/>
    </source>
</evidence>
<organism evidence="3 4">
    <name type="scientific">Coptis chinensis</name>
    <dbReference type="NCBI Taxonomy" id="261450"/>
    <lineage>
        <taxon>Eukaryota</taxon>
        <taxon>Viridiplantae</taxon>
        <taxon>Streptophyta</taxon>
        <taxon>Embryophyta</taxon>
        <taxon>Tracheophyta</taxon>
        <taxon>Spermatophyta</taxon>
        <taxon>Magnoliopsida</taxon>
        <taxon>Ranunculales</taxon>
        <taxon>Ranunculaceae</taxon>
        <taxon>Coptidoideae</taxon>
        <taxon>Coptis</taxon>
    </lineage>
</organism>
<name>A0A835LPR4_9MAGN</name>
<dbReference type="PANTHER" id="PTHR35489:SF2">
    <property type="entry name" value="TITAN9"/>
    <property type="match status" value="1"/>
</dbReference>
<dbReference type="EMBL" id="JADFTS010000008">
    <property type="protein sequence ID" value="KAF9595076.1"/>
    <property type="molecule type" value="Genomic_DNA"/>
</dbReference>
<evidence type="ECO:0000259" key="2">
    <source>
        <dbReference type="Pfam" id="PF25091"/>
    </source>
</evidence>
<proteinExistence type="predicted"/>
<evidence type="ECO:0000256" key="1">
    <source>
        <dbReference type="SAM" id="Coils"/>
    </source>
</evidence>